<dbReference type="InterPro" id="IPR029016">
    <property type="entry name" value="GAF-like_dom_sf"/>
</dbReference>
<dbReference type="GO" id="GO:0010181">
    <property type="term" value="F:FMN binding"/>
    <property type="evidence" value="ECO:0007669"/>
    <property type="project" value="InterPro"/>
</dbReference>
<evidence type="ECO:0000259" key="3">
    <source>
        <dbReference type="SMART" id="SM00903"/>
    </source>
</evidence>
<feature type="domain" description="Flavin reductase like" evidence="3">
    <location>
        <begin position="14"/>
        <end position="158"/>
    </location>
</feature>
<dbReference type="Proteomes" id="UP000257080">
    <property type="component" value="Unassembled WGS sequence"/>
</dbReference>
<dbReference type="EMBL" id="NBXE01000031">
    <property type="protein sequence ID" value="RFA25479.1"/>
    <property type="molecule type" value="Genomic_DNA"/>
</dbReference>
<dbReference type="RefSeq" id="WP_116419575.1">
    <property type="nucleotide sequence ID" value="NZ_NBXC01000027.1"/>
</dbReference>
<evidence type="ECO:0000313" key="4">
    <source>
        <dbReference type="EMBL" id="RFA25479.1"/>
    </source>
</evidence>
<dbReference type="InterPro" id="IPR012349">
    <property type="entry name" value="Split_barrel_FMN-bd"/>
</dbReference>
<dbReference type="PANTHER" id="PTHR30466">
    <property type="entry name" value="FLAVIN REDUCTASE"/>
    <property type="match status" value="1"/>
</dbReference>
<dbReference type="AlphaFoldDB" id="A0A3E0W799"/>
<reference evidence="4 5" key="1">
    <citation type="submission" date="2017-04" db="EMBL/GenBank/DDBJ databases">
        <title>Comparative genome analysis of Subtercola boreus.</title>
        <authorList>
            <person name="Cho Y.-J."/>
            <person name="Cho A."/>
            <person name="Kim O.-S."/>
            <person name="Lee J.-I."/>
        </authorList>
    </citation>
    <scope>NUCLEOTIDE SEQUENCE [LARGE SCALE GENOMIC DNA]</scope>
    <source>
        <strain evidence="4 5">P28004</strain>
    </source>
</reference>
<dbReference type="GO" id="GO:0042602">
    <property type="term" value="F:riboflavin reductase (NADPH) activity"/>
    <property type="evidence" value="ECO:0007669"/>
    <property type="project" value="TreeGrafter"/>
</dbReference>
<dbReference type="Gene3D" id="3.30.450.40">
    <property type="match status" value="1"/>
</dbReference>
<dbReference type="SUPFAM" id="SSF50475">
    <property type="entry name" value="FMN-binding split barrel"/>
    <property type="match status" value="1"/>
</dbReference>
<dbReference type="InterPro" id="IPR002563">
    <property type="entry name" value="Flavin_Rdtase-like_dom"/>
</dbReference>
<keyword evidence="2" id="KW-0560">Oxidoreductase</keyword>
<name>A0A3E0W799_9MICO</name>
<dbReference type="Pfam" id="PF01613">
    <property type="entry name" value="Flavin_Reduct"/>
    <property type="match status" value="1"/>
</dbReference>
<dbReference type="OrthoDB" id="9792858at2"/>
<dbReference type="PANTHER" id="PTHR30466:SF11">
    <property type="entry name" value="FLAVIN-DEPENDENT MONOOXYGENASE, REDUCTASE SUBUNIT HSAB"/>
    <property type="match status" value="1"/>
</dbReference>
<comment type="similarity">
    <text evidence="1">Belongs to the non-flavoprotein flavin reductase family.</text>
</comment>
<proteinExistence type="inferred from homology"/>
<organism evidence="4 5">
    <name type="scientific">Subtercola boreus</name>
    <dbReference type="NCBI Taxonomy" id="120213"/>
    <lineage>
        <taxon>Bacteria</taxon>
        <taxon>Bacillati</taxon>
        <taxon>Actinomycetota</taxon>
        <taxon>Actinomycetes</taxon>
        <taxon>Micrococcales</taxon>
        <taxon>Microbacteriaceae</taxon>
        <taxon>Subtercola</taxon>
    </lineage>
</organism>
<dbReference type="SMART" id="SM00903">
    <property type="entry name" value="Flavin_Reduct"/>
    <property type="match status" value="1"/>
</dbReference>
<sequence>MSTTIDQALFRETLGNYPTGVAVVTATLAGGNPVGMVVGTFSSVSLDPPLIAFFPMNTSNSFAELRTADAFCVNVLASDQEPLCRQLATRKEGKFDGVFWRRAPLGSPILEEAVSWIECTFDDIREAGDHFIVLGRVEHFATARQALPLLYFQGGYGRFSLGSFVAAPSPELIEAAQIAETVRDKVERLSRDNGVNCSIVARIGWDAVQVLAANDGELAEPAPLGHRQPLIPPFGAIFLADSPEQEVDVWLGRAPDRSDERRAVNRALLGKVQLSGFSMLTADPEAVLRHTEVLREFELSGGLPRQDRVVRQLTSDLADAFAPELVPGVRYDLASIVVRIPVGAAQPPMALRMTGLPAGLDAEQVEAFIAELRNVASAAGAVAGSRR</sequence>
<dbReference type="InterPro" id="IPR050268">
    <property type="entry name" value="NADH-dep_flavin_reductase"/>
</dbReference>
<dbReference type="Gene3D" id="2.30.110.10">
    <property type="entry name" value="Electron Transport, Fmn-binding Protein, Chain A"/>
    <property type="match status" value="1"/>
</dbReference>
<protein>
    <recommendedName>
        <fullName evidence="3">Flavin reductase like domain-containing protein</fullName>
    </recommendedName>
</protein>
<accession>A0A3E0W799</accession>
<gene>
    <name evidence="4" type="ORF">B7R25_14005</name>
</gene>
<evidence type="ECO:0000256" key="2">
    <source>
        <dbReference type="ARBA" id="ARBA00023002"/>
    </source>
</evidence>
<evidence type="ECO:0000256" key="1">
    <source>
        <dbReference type="ARBA" id="ARBA00008898"/>
    </source>
</evidence>
<evidence type="ECO:0000313" key="5">
    <source>
        <dbReference type="Proteomes" id="UP000257080"/>
    </source>
</evidence>
<comment type="caution">
    <text evidence="4">The sequence shown here is derived from an EMBL/GenBank/DDBJ whole genome shotgun (WGS) entry which is preliminary data.</text>
</comment>